<dbReference type="PATRIC" id="fig|401562.3.peg.4559"/>
<evidence type="ECO:0000313" key="1">
    <source>
        <dbReference type="EMBL" id="KTQ85226.1"/>
    </source>
</evidence>
<organism evidence="1 2">
    <name type="scientific">Aureimonas ureilytica</name>
    <dbReference type="NCBI Taxonomy" id="401562"/>
    <lineage>
        <taxon>Bacteria</taxon>
        <taxon>Pseudomonadati</taxon>
        <taxon>Pseudomonadota</taxon>
        <taxon>Alphaproteobacteria</taxon>
        <taxon>Hyphomicrobiales</taxon>
        <taxon>Aurantimonadaceae</taxon>
        <taxon>Aureimonas</taxon>
    </lineage>
</organism>
<dbReference type="InterPro" id="IPR009964">
    <property type="entry name" value="DUF1491"/>
</dbReference>
<dbReference type="Pfam" id="PF07372">
    <property type="entry name" value="DUF1491"/>
    <property type="match status" value="1"/>
</dbReference>
<gene>
    <name evidence="1" type="ORF">NS226_20635</name>
</gene>
<dbReference type="Gene3D" id="3.40.1530.20">
    <property type="entry name" value="Protein of unknown function (DUF1491)"/>
    <property type="match status" value="1"/>
</dbReference>
<dbReference type="STRING" id="401562.NS365_13125"/>
<dbReference type="Proteomes" id="UP000078272">
    <property type="component" value="Unassembled WGS sequence"/>
</dbReference>
<accession>A0A175R397</accession>
<evidence type="ECO:0000313" key="2">
    <source>
        <dbReference type="Proteomes" id="UP000078272"/>
    </source>
</evidence>
<sequence length="112" mass="12474">MRLTSEIFVAALLRRVFADGGFAAVERRGSEAAGAIFVAVRGRSGALQLLGPAPQTMADEGGERRFLREAASDEDGLRQRLEREARFDPDFWVVEIETETPEVYLTLVEEME</sequence>
<evidence type="ECO:0008006" key="3">
    <source>
        <dbReference type="Google" id="ProtNLM"/>
    </source>
</evidence>
<dbReference type="OrthoDB" id="9809136at2"/>
<dbReference type="RefSeq" id="WP_058636566.1">
    <property type="nucleotide sequence ID" value="NZ_LDPZ01000065.1"/>
</dbReference>
<comment type="caution">
    <text evidence="1">The sequence shown here is derived from an EMBL/GenBank/DDBJ whole genome shotgun (WGS) entry which is preliminary data.</text>
</comment>
<dbReference type="AlphaFoldDB" id="A0A175R397"/>
<proteinExistence type="predicted"/>
<dbReference type="EMBL" id="LDPZ01000065">
    <property type="protein sequence ID" value="KTQ85226.1"/>
    <property type="molecule type" value="Genomic_DNA"/>
</dbReference>
<reference evidence="1 2" key="1">
    <citation type="journal article" date="2016" name="Front. Microbiol.">
        <title>Genomic Resource of Rice Seed Associated Bacteria.</title>
        <authorList>
            <person name="Midha S."/>
            <person name="Bansal K."/>
            <person name="Sharma S."/>
            <person name="Kumar N."/>
            <person name="Patil P.P."/>
            <person name="Chaudhry V."/>
            <person name="Patil P.B."/>
        </authorList>
    </citation>
    <scope>NUCLEOTIDE SEQUENCE [LARGE SCALE GENOMIC DNA]</scope>
    <source>
        <strain evidence="1 2">NS226</strain>
    </source>
</reference>
<name>A0A175R397_9HYPH</name>
<protein>
    <recommendedName>
        <fullName evidence="3">DUF1491 family protein</fullName>
    </recommendedName>
</protein>